<protein>
    <submittedName>
        <fullName evidence="3">Uncharacterized protein</fullName>
    </submittedName>
</protein>
<keyword evidence="5" id="KW-1185">Reference proteome</keyword>
<evidence type="ECO:0000256" key="1">
    <source>
        <dbReference type="SAM" id="MobiDB-lite"/>
    </source>
</evidence>
<feature type="compositionally biased region" description="Basic and acidic residues" evidence="1">
    <location>
        <begin position="25"/>
        <end position="39"/>
    </location>
</feature>
<dbReference type="Proteomes" id="UP000563426">
    <property type="component" value="Unassembled WGS sequence"/>
</dbReference>
<evidence type="ECO:0000313" key="4">
    <source>
        <dbReference type="Proteomes" id="UP000528460"/>
    </source>
</evidence>
<dbReference type="OrthoDB" id="5519251at2"/>
<name>A0A3A8I3W6_9BACT</name>
<accession>A0A3A8I3W6</accession>
<evidence type="ECO:0000313" key="3">
    <source>
        <dbReference type="EMBL" id="NOK34946.1"/>
    </source>
</evidence>
<evidence type="ECO:0000313" key="2">
    <source>
        <dbReference type="EMBL" id="NOK09430.1"/>
    </source>
</evidence>
<organism evidence="3 5">
    <name type="scientific">Corallococcus exercitus</name>
    <dbReference type="NCBI Taxonomy" id="2316736"/>
    <lineage>
        <taxon>Bacteria</taxon>
        <taxon>Pseudomonadati</taxon>
        <taxon>Myxococcota</taxon>
        <taxon>Myxococcia</taxon>
        <taxon>Myxococcales</taxon>
        <taxon>Cystobacterineae</taxon>
        <taxon>Myxococcaceae</taxon>
        <taxon>Corallococcus</taxon>
    </lineage>
</organism>
<dbReference type="AlphaFoldDB" id="A0A3A8I3W6"/>
<dbReference type="RefSeq" id="WP_120526126.1">
    <property type="nucleotide sequence ID" value="NZ_JABFJV010000088.1"/>
</dbReference>
<dbReference type="Proteomes" id="UP000528460">
    <property type="component" value="Unassembled WGS sequence"/>
</dbReference>
<dbReference type="EMBL" id="JABFJW010000061">
    <property type="protein sequence ID" value="NOK09430.1"/>
    <property type="molecule type" value="Genomic_DNA"/>
</dbReference>
<dbReference type="EMBL" id="JABFJV010000088">
    <property type="protein sequence ID" value="NOK34946.1"/>
    <property type="molecule type" value="Genomic_DNA"/>
</dbReference>
<feature type="region of interest" description="Disordered" evidence="1">
    <location>
        <begin position="1"/>
        <end position="78"/>
    </location>
</feature>
<reference evidence="4 5" key="1">
    <citation type="submission" date="2020-05" db="EMBL/GenBank/DDBJ databases">
        <authorList>
            <person name="Whitworth D."/>
        </authorList>
    </citation>
    <scope>NUCLEOTIDE SEQUENCE [LARGE SCALE GENOMIC DNA]</scope>
    <source>
        <strain evidence="3 5">AB043B</strain>
        <strain evidence="2 4">CA046A</strain>
    </source>
</reference>
<proteinExistence type="predicted"/>
<evidence type="ECO:0000313" key="5">
    <source>
        <dbReference type="Proteomes" id="UP000563426"/>
    </source>
</evidence>
<gene>
    <name evidence="3" type="ORF">HMI49_17235</name>
    <name evidence="2" type="ORF">HNS30_10345</name>
</gene>
<comment type="caution">
    <text evidence="3">The sequence shown here is derived from an EMBL/GenBank/DDBJ whole genome shotgun (WGS) entry which is preliminary data.</text>
</comment>
<sequence length="78" mass="8414">MASNKGPPVKGPERTDTQSAEELEREARHQRPGTERGDVTDEDVGEDRILQKGIGGYGAQKGTEPAREAPPLSDDGDR</sequence>